<gene>
    <name evidence="2" type="ORF">Cvel_9576</name>
</gene>
<feature type="region of interest" description="Disordered" evidence="1">
    <location>
        <begin position="291"/>
        <end position="318"/>
    </location>
</feature>
<reference evidence="2" key="1">
    <citation type="submission" date="2014-11" db="EMBL/GenBank/DDBJ databases">
        <authorList>
            <person name="Otto D Thomas"/>
            <person name="Naeem Raeece"/>
        </authorList>
    </citation>
    <scope>NUCLEOTIDE SEQUENCE</scope>
</reference>
<feature type="region of interest" description="Disordered" evidence="1">
    <location>
        <begin position="210"/>
        <end position="244"/>
    </location>
</feature>
<dbReference type="EMBL" id="CDMZ01004431">
    <property type="protein sequence ID" value="CEM49726.1"/>
    <property type="molecule type" value="Genomic_DNA"/>
</dbReference>
<name>A0A0G4HYV9_9ALVE</name>
<dbReference type="VEuPathDB" id="CryptoDB:Cvel_9576"/>
<evidence type="ECO:0000313" key="2">
    <source>
        <dbReference type="EMBL" id="CEM49726.1"/>
    </source>
</evidence>
<feature type="region of interest" description="Disordered" evidence="1">
    <location>
        <begin position="151"/>
        <end position="173"/>
    </location>
</feature>
<proteinExistence type="predicted"/>
<accession>A0A0G4HYV9</accession>
<sequence>MEERWGKCPMGGGLWRRHQKVGAAFFELLTGVRYCTVGGEMTMGSLGLDLIGLFIEEHNKRPDLFATLPNEDSILGDVALIHPIQDATHLHRNAKKAGAAAKEKEGKKHIHYDDACRAVGIRFVPLVFETYGRPGGETVRTWVAPLRAPQYGPAPLSPVEEEEQEQQQQQQQQQTVVVRDHHDYHIVGIPVRECFVPMLSRLPSVGDDGAMGIPTTRGPSRLVGRRPVIPCTTPPRTPTTTTTTRHPTAVVLAATAPSLVRQDHLASDLPLIPPSLLQVFGVSSLPSATARTEQALQGKRVPVRDDQAPQGGSLAFIR</sequence>
<evidence type="ECO:0000256" key="1">
    <source>
        <dbReference type="SAM" id="MobiDB-lite"/>
    </source>
</evidence>
<protein>
    <submittedName>
        <fullName evidence="2">Uncharacterized protein</fullName>
    </submittedName>
</protein>
<dbReference type="AlphaFoldDB" id="A0A0G4HYV9"/>
<organism evidence="2">
    <name type="scientific">Chromera velia CCMP2878</name>
    <dbReference type="NCBI Taxonomy" id="1169474"/>
    <lineage>
        <taxon>Eukaryota</taxon>
        <taxon>Sar</taxon>
        <taxon>Alveolata</taxon>
        <taxon>Colpodellida</taxon>
        <taxon>Chromeraceae</taxon>
        <taxon>Chromera</taxon>
    </lineage>
</organism>